<dbReference type="Proteomes" id="UP000241769">
    <property type="component" value="Unassembled WGS sequence"/>
</dbReference>
<organism evidence="2 3">
    <name type="scientific">Planoprotostelium fungivorum</name>
    <dbReference type="NCBI Taxonomy" id="1890364"/>
    <lineage>
        <taxon>Eukaryota</taxon>
        <taxon>Amoebozoa</taxon>
        <taxon>Evosea</taxon>
        <taxon>Variosea</taxon>
        <taxon>Cavosteliida</taxon>
        <taxon>Cavosteliaceae</taxon>
        <taxon>Planoprotostelium</taxon>
    </lineage>
</organism>
<evidence type="ECO:0000256" key="1">
    <source>
        <dbReference type="SAM" id="MobiDB-lite"/>
    </source>
</evidence>
<evidence type="ECO:0000313" key="3">
    <source>
        <dbReference type="Proteomes" id="UP000241769"/>
    </source>
</evidence>
<dbReference type="EMBL" id="MDYQ01000003">
    <property type="protein sequence ID" value="PRP89357.1"/>
    <property type="molecule type" value="Genomic_DNA"/>
</dbReference>
<dbReference type="InParanoid" id="A0A2P6NZI1"/>
<gene>
    <name evidence="2" type="ORF">PROFUN_01220</name>
</gene>
<reference evidence="2 3" key="1">
    <citation type="journal article" date="2018" name="Genome Biol. Evol.">
        <title>Multiple Roots of Fruiting Body Formation in Amoebozoa.</title>
        <authorList>
            <person name="Hillmann F."/>
            <person name="Forbes G."/>
            <person name="Novohradska S."/>
            <person name="Ferling I."/>
            <person name="Riege K."/>
            <person name="Groth M."/>
            <person name="Westermann M."/>
            <person name="Marz M."/>
            <person name="Spaller T."/>
            <person name="Winckler T."/>
            <person name="Schaap P."/>
            <person name="Glockner G."/>
        </authorList>
    </citation>
    <scope>NUCLEOTIDE SEQUENCE [LARGE SCALE GENOMIC DNA]</scope>
    <source>
        <strain evidence="2 3">Jena</strain>
    </source>
</reference>
<feature type="compositionally biased region" description="Basic and acidic residues" evidence="1">
    <location>
        <begin position="13"/>
        <end position="32"/>
    </location>
</feature>
<evidence type="ECO:0000313" key="2">
    <source>
        <dbReference type="EMBL" id="PRP89357.1"/>
    </source>
</evidence>
<dbReference type="AlphaFoldDB" id="A0A2P6NZI1"/>
<accession>A0A2P6NZI1</accession>
<keyword evidence="3" id="KW-1185">Reference proteome</keyword>
<protein>
    <submittedName>
        <fullName evidence="2">Uncharacterized protein</fullName>
    </submittedName>
</protein>
<name>A0A2P6NZI1_9EUKA</name>
<feature type="region of interest" description="Disordered" evidence="1">
    <location>
        <begin position="1"/>
        <end position="32"/>
    </location>
</feature>
<comment type="caution">
    <text evidence="2">The sequence shown here is derived from an EMBL/GenBank/DDBJ whole genome shotgun (WGS) entry which is preliminary data.</text>
</comment>
<sequence length="148" mass="16977">MSSQKHPLQQDLGKAENDVKTLSNLRRDGKEEERKKLSDVTFINFRKEGISFCMDNKSSTLDSIWLYSANNKDKYEAYKGSMPQDIRWTETNADIVKRMGEPEGKRALLGTTPIFVDYKKLGIQIDFQSADYNRTDNPITSLCIYPPS</sequence>
<dbReference type="STRING" id="1890364.A0A2P6NZI1"/>
<proteinExistence type="predicted"/>